<sequence length="193" mass="20228">MSRIITRSRLQPMTAQLLGAGTLVLLSSSLFVLPALSFPLGNGRTTFERSPELIRAATNFNQAGMSGAAYHFTIKVPENAGEPLQAVTISQRQGRSPIEFEVSKSRAFEGDSFAGGTEMPLASIGGSQSANGDVTVVFAPPVPPGKTVTVVLKAKRNPNLAGIYLFGVTAYPVGEGSPGLYLGSGRLAFDRGN</sequence>
<evidence type="ECO:0008006" key="3">
    <source>
        <dbReference type="Google" id="ProtNLM"/>
    </source>
</evidence>
<proteinExistence type="predicted"/>
<dbReference type="InterPro" id="IPR021256">
    <property type="entry name" value="DUF2808"/>
</dbReference>
<reference evidence="1 2" key="1">
    <citation type="submission" date="2016-11" db="EMBL/GenBank/DDBJ databases">
        <title>Draft Genome Sequences of Nine Cyanobacterial Strains from Diverse Habitats.</title>
        <authorList>
            <person name="Zhu T."/>
            <person name="Hou S."/>
            <person name="Lu X."/>
            <person name="Hess W.R."/>
        </authorList>
    </citation>
    <scope>NUCLEOTIDE SEQUENCE [LARGE SCALE GENOMIC DNA]</scope>
    <source>
        <strain evidence="1 2">NIES-593</strain>
    </source>
</reference>
<organism evidence="1 2">
    <name type="scientific">Hydrococcus rivularis NIES-593</name>
    <dbReference type="NCBI Taxonomy" id="1921803"/>
    <lineage>
        <taxon>Bacteria</taxon>
        <taxon>Bacillati</taxon>
        <taxon>Cyanobacteriota</taxon>
        <taxon>Cyanophyceae</taxon>
        <taxon>Pleurocapsales</taxon>
        <taxon>Hydrococcaceae</taxon>
        <taxon>Hydrococcus</taxon>
    </lineage>
</organism>
<evidence type="ECO:0000313" key="2">
    <source>
        <dbReference type="Proteomes" id="UP000186868"/>
    </source>
</evidence>
<accession>A0A1U7H6S5</accession>
<gene>
    <name evidence="1" type="ORF">NIES593_23035</name>
</gene>
<dbReference type="AlphaFoldDB" id="A0A1U7H6S5"/>
<dbReference type="EMBL" id="MRCB01000063">
    <property type="protein sequence ID" value="OKH17527.1"/>
    <property type="molecule type" value="Genomic_DNA"/>
</dbReference>
<protein>
    <recommendedName>
        <fullName evidence="3">DUF2808 domain-containing protein</fullName>
    </recommendedName>
</protein>
<dbReference type="STRING" id="1921803.NIES593_23035"/>
<keyword evidence="2" id="KW-1185">Reference proteome</keyword>
<name>A0A1U7H6S5_9CYAN</name>
<dbReference type="Pfam" id="PF10989">
    <property type="entry name" value="DUF2808"/>
    <property type="match status" value="1"/>
</dbReference>
<comment type="caution">
    <text evidence="1">The sequence shown here is derived from an EMBL/GenBank/DDBJ whole genome shotgun (WGS) entry which is preliminary data.</text>
</comment>
<evidence type="ECO:0000313" key="1">
    <source>
        <dbReference type="EMBL" id="OKH17527.1"/>
    </source>
</evidence>
<dbReference type="Proteomes" id="UP000186868">
    <property type="component" value="Unassembled WGS sequence"/>
</dbReference>
<dbReference type="OrthoDB" id="423147at2"/>